<gene>
    <name evidence="1" type="ORF">L917_10002</name>
</gene>
<dbReference type="EMBL" id="KI680044">
    <property type="protein sequence ID" value="ETL91450.1"/>
    <property type="molecule type" value="Genomic_DNA"/>
</dbReference>
<protein>
    <submittedName>
        <fullName evidence="1">Uncharacterized protein</fullName>
    </submittedName>
</protein>
<organism evidence="1">
    <name type="scientific">Phytophthora nicotianae</name>
    <name type="common">Potato buckeye rot agent</name>
    <name type="synonym">Phytophthora parasitica</name>
    <dbReference type="NCBI Taxonomy" id="4792"/>
    <lineage>
        <taxon>Eukaryota</taxon>
        <taxon>Sar</taxon>
        <taxon>Stramenopiles</taxon>
        <taxon>Oomycota</taxon>
        <taxon>Peronosporomycetes</taxon>
        <taxon>Peronosporales</taxon>
        <taxon>Peronosporaceae</taxon>
        <taxon>Phytophthora</taxon>
    </lineage>
</organism>
<accession>W2L466</accession>
<proteinExistence type="predicted"/>
<sequence length="126" mass="14373">MPFHRSSPKCQHKDHRAAVMTFHLPILYLIMVKVESVQKADPFRICSILQLTPPLSKWRWEIAAGRVAMELVPASCRTSYDGQVVPVVLLDHAILCLVLRHVLVRGYHHGFGYVIVHDDKAKHSNE</sequence>
<dbReference type="AlphaFoldDB" id="W2L466"/>
<name>W2L466_PHYNI</name>
<evidence type="ECO:0000313" key="1">
    <source>
        <dbReference type="EMBL" id="ETL91450.1"/>
    </source>
</evidence>
<reference evidence="1" key="1">
    <citation type="submission" date="2013-11" db="EMBL/GenBank/DDBJ databases">
        <title>The Genome Sequence of Phytophthora parasitica CHvinca01.</title>
        <authorList>
            <consortium name="The Broad Institute Genomics Platform"/>
            <person name="Russ C."/>
            <person name="Tyler B."/>
            <person name="Panabieres F."/>
            <person name="Shan W."/>
            <person name="Tripathy S."/>
            <person name="Grunwald N."/>
            <person name="Machado M."/>
            <person name="Johnson C.S."/>
            <person name="Arredondo F."/>
            <person name="Hong C."/>
            <person name="Coffey M."/>
            <person name="Young S.K."/>
            <person name="Zeng Q."/>
            <person name="Gargeya S."/>
            <person name="Fitzgerald M."/>
            <person name="Abouelleil A."/>
            <person name="Alvarado L."/>
            <person name="Chapman S.B."/>
            <person name="Gainer-Dewar J."/>
            <person name="Goldberg J."/>
            <person name="Griggs A."/>
            <person name="Gujja S."/>
            <person name="Hansen M."/>
            <person name="Howarth C."/>
            <person name="Imamovic A."/>
            <person name="Ireland A."/>
            <person name="Larimer J."/>
            <person name="McCowan C."/>
            <person name="Murphy C."/>
            <person name="Pearson M."/>
            <person name="Poon T.W."/>
            <person name="Priest M."/>
            <person name="Roberts A."/>
            <person name="Saif S."/>
            <person name="Shea T."/>
            <person name="Sykes S."/>
            <person name="Wortman J."/>
            <person name="Nusbaum C."/>
            <person name="Birren B."/>
        </authorList>
    </citation>
    <scope>NUCLEOTIDE SEQUENCE [LARGE SCALE GENOMIC DNA]</scope>
    <source>
        <strain evidence="1">CHvinca01</strain>
    </source>
</reference>
<dbReference type="Proteomes" id="UP000054423">
    <property type="component" value="Unassembled WGS sequence"/>
</dbReference>